<dbReference type="PROSITE" id="PS50914">
    <property type="entry name" value="BON"/>
    <property type="match status" value="1"/>
</dbReference>
<dbReference type="SMART" id="SM00749">
    <property type="entry name" value="BON"/>
    <property type="match status" value="1"/>
</dbReference>
<gene>
    <name evidence="3" type="ORF">CBW21_02775</name>
</gene>
<dbReference type="InterPro" id="IPR014004">
    <property type="entry name" value="Transpt-assoc_nodulatn_dom_bac"/>
</dbReference>
<evidence type="ECO:0000313" key="3">
    <source>
        <dbReference type="EMBL" id="OVE50192.1"/>
    </source>
</evidence>
<keyword evidence="1" id="KW-0732">Signal</keyword>
<comment type="caution">
    <text evidence="3">The sequence shown here is derived from an EMBL/GenBank/DDBJ whole genome shotgun (WGS) entry which is preliminary data.</text>
</comment>
<dbReference type="Proteomes" id="UP000196342">
    <property type="component" value="Unassembled WGS sequence"/>
</dbReference>
<reference evidence="3 4" key="1">
    <citation type="submission" date="2017-05" db="EMBL/GenBank/DDBJ databases">
        <title>Chromobacterium violaceum GHPS1 isolated from Hydrocarbon polluted soil in French Guiana display an awesome secondary metabolite arsenal and a battery of drug and heavy-metal-resistance and detoxification of xenobiotics proteins.</title>
        <authorList>
            <person name="Belbahri L."/>
        </authorList>
    </citation>
    <scope>NUCLEOTIDE SEQUENCE [LARGE SCALE GENOMIC DNA]</scope>
    <source>
        <strain evidence="3 4">GHPS1</strain>
    </source>
</reference>
<feature type="domain" description="BON" evidence="2">
    <location>
        <begin position="53"/>
        <end position="121"/>
    </location>
</feature>
<dbReference type="Pfam" id="PF04972">
    <property type="entry name" value="BON"/>
    <property type="match status" value="1"/>
</dbReference>
<dbReference type="AlphaFoldDB" id="A0A202BFM5"/>
<evidence type="ECO:0000259" key="2">
    <source>
        <dbReference type="PROSITE" id="PS50914"/>
    </source>
</evidence>
<evidence type="ECO:0000313" key="4">
    <source>
        <dbReference type="Proteomes" id="UP000196342"/>
    </source>
</evidence>
<dbReference type="Gene3D" id="3.30.1340.30">
    <property type="match status" value="1"/>
</dbReference>
<sequence>MTIIPVPKETHTMRKALILASLIPALYAGASFAEQTQPASAPVAQQHAAASAADAELGRQVNQVLAKAAAQLGAKVEAQVNNGDVVLNGTAPNQDAISRIAEEVSRVHGVKSVRSQVNLQPAG</sequence>
<dbReference type="EMBL" id="NHOO01000002">
    <property type="protein sequence ID" value="OVE50192.1"/>
    <property type="molecule type" value="Genomic_DNA"/>
</dbReference>
<dbReference type="InterPro" id="IPR007055">
    <property type="entry name" value="BON_dom"/>
</dbReference>
<name>A0A202BFM5_CHRVL</name>
<accession>A0A202BFM5</accession>
<evidence type="ECO:0000256" key="1">
    <source>
        <dbReference type="SAM" id="SignalP"/>
    </source>
</evidence>
<feature type="chain" id="PRO_5013210633" description="BON domain-containing protein" evidence="1">
    <location>
        <begin position="34"/>
        <end position="123"/>
    </location>
</feature>
<keyword evidence="4" id="KW-1185">Reference proteome</keyword>
<proteinExistence type="predicted"/>
<protein>
    <recommendedName>
        <fullName evidence="2">BON domain-containing protein</fullName>
    </recommendedName>
</protein>
<feature type="signal peptide" evidence="1">
    <location>
        <begin position="1"/>
        <end position="33"/>
    </location>
</feature>
<organism evidence="3 4">
    <name type="scientific">Chromobacterium violaceum</name>
    <dbReference type="NCBI Taxonomy" id="536"/>
    <lineage>
        <taxon>Bacteria</taxon>
        <taxon>Pseudomonadati</taxon>
        <taxon>Pseudomonadota</taxon>
        <taxon>Betaproteobacteria</taxon>
        <taxon>Neisseriales</taxon>
        <taxon>Chromobacteriaceae</taxon>
        <taxon>Chromobacterium</taxon>
    </lineage>
</organism>